<organism evidence="1 2">
    <name type="scientific">Endomicrobium trichonymphae</name>
    <dbReference type="NCBI Taxonomy" id="1408204"/>
    <lineage>
        <taxon>Bacteria</taxon>
        <taxon>Pseudomonadati</taxon>
        <taxon>Elusimicrobiota</taxon>
        <taxon>Endomicrobiia</taxon>
        <taxon>Endomicrobiales</taxon>
        <taxon>Endomicrobiaceae</taxon>
        <taxon>Candidatus Endomicrobiellum</taxon>
    </lineage>
</organism>
<gene>
    <name evidence="1" type="ordered locus">TGRD_650</name>
</gene>
<evidence type="ECO:0000313" key="1">
    <source>
        <dbReference type="EMBL" id="BAG14143.1"/>
    </source>
</evidence>
<keyword evidence="2" id="KW-1185">Reference proteome</keyword>
<dbReference type="Gene3D" id="2.60.40.1190">
    <property type="match status" value="1"/>
</dbReference>
<sequence>MHLKIIYVALFIFLNSAAFGEGNRYIVFFAESPDILLPVVDKMLLSERFCMTVPTNPIIGVPENLEKLVSCKKIESAVSLSPEPVLPVLAMFSGVKSERSGRQSIFEEYISSNLNNFEINTNTNRNAFGIFLNFAEVSHKVLYYFAGLSLPWINADNIEENIVGAYDIYGVTVFSLYKNFPYNQKDIIKWLETKHENIIPVLLTKKHLQDVKFMEYLIDFFDNSRYIKPAMPLYITEVEKNMLQQRNVRFKQFPVNIELMEKLYSAVSLINNYADFPDFKEYAYNNAKSELIYLCSLDLLRNASADKAGGKGIFDAIFRNIYHLLGAAYPENKKSDNSLHAAVQAEKRDISVSDGQSVIDRILDGIAIYNKGLLKLIKVVSENNSIKINLYFEDKKWSESIAFIDFYIDLNNVYGVGATSLLEGVNGFLAAESGWEYALRIYKNKAVLYKYSSDGVSIVSDLLVNDASVLIPQKYIRGNPVNWGYQAVIVSEVDGKKIIADFLNQSAKTKKTVLSERPFQLSAVRLRK</sequence>
<evidence type="ECO:0000313" key="2">
    <source>
        <dbReference type="Proteomes" id="UP000001691"/>
    </source>
</evidence>
<accession>B1GYQ0</accession>
<reference evidence="2" key="1">
    <citation type="journal article" date="2008" name="Proc. Natl. Acad. Sci. U.S.A.">
        <title>Complete genome of the uncultured termite group 1 bacteria in a single host protist cell.</title>
        <authorList>
            <person name="Hongoh Y."/>
            <person name="Sharma V.K."/>
            <person name="Prakash T."/>
            <person name="Noda S."/>
            <person name="Taylor T.D."/>
            <person name="Kudo T."/>
            <person name="Sakaki Y."/>
            <person name="Toyoda A."/>
            <person name="Hattori M."/>
            <person name="Ohkuma M."/>
        </authorList>
    </citation>
    <scope>NUCLEOTIDE SEQUENCE [LARGE SCALE GENOMIC DNA]</scope>
    <source>
        <strain evidence="2">Rs-D17 genomovar Ri2008</strain>
    </source>
</reference>
<dbReference type="HOGENOM" id="CLU_515736_0_0_0"/>
<protein>
    <submittedName>
        <fullName evidence="1">Uncharacterized protein</fullName>
    </submittedName>
</protein>
<dbReference type="KEGG" id="rsd:TGRD_650"/>
<proteinExistence type="predicted"/>
<dbReference type="Proteomes" id="UP000001691">
    <property type="component" value="Chromosome"/>
</dbReference>
<dbReference type="AlphaFoldDB" id="B1GYQ0"/>
<name>B1GYQ0_ENDTX</name>
<dbReference type="EMBL" id="AP009510">
    <property type="protein sequence ID" value="BAG14143.1"/>
    <property type="molecule type" value="Genomic_DNA"/>
</dbReference>
<dbReference type="RefSeq" id="WP_015423667.1">
    <property type="nucleotide sequence ID" value="NC_020419.1"/>
</dbReference>